<comment type="similarity">
    <text evidence="13">Belongs to the protein kinase superfamily.</text>
</comment>
<keyword evidence="4 13" id="KW-0723">Serine/threonine-protein kinase</keyword>
<dbReference type="PANTHER" id="PTHR22984">
    <property type="entry name" value="SERINE/THREONINE-PROTEIN KINASE PIM"/>
    <property type="match status" value="1"/>
</dbReference>
<evidence type="ECO:0000256" key="14">
    <source>
        <dbReference type="SAM" id="MobiDB-lite"/>
    </source>
</evidence>
<comment type="subcellular location">
    <subcellularLocation>
        <location evidence="1">Host cytoplasm</location>
    </subcellularLocation>
</comment>
<evidence type="ECO:0000256" key="12">
    <source>
        <dbReference type="PROSITE-ProRule" id="PRU10141"/>
    </source>
</evidence>
<keyword evidence="9" id="KW-1035">Host cytoplasm</keyword>
<dbReference type="PANTHER" id="PTHR22984:SF25">
    <property type="entry name" value="PROTEIN KINASE DOMAIN-CONTAINING PROTEIN"/>
    <property type="match status" value="1"/>
</dbReference>
<evidence type="ECO:0000256" key="3">
    <source>
        <dbReference type="ARBA" id="ARBA00016885"/>
    </source>
</evidence>
<keyword evidence="6 12" id="KW-0547">Nucleotide-binding</keyword>
<sequence length="392" mass="43088">MNSNNSGKYIANLNTHPFELQYQLGSVLGEGGFGKVYSATRLSNGNPVAVKQVYRNKVSTWGVIDGDMVPMEVILLRKVNNVEGAIQLIEWFDYGDCFLIVMERPSQSQDLFDYITERRRLRENEAKHLFRQVVEIVQNIENAGVTHRDIKDENLLVVPDEFGNNTIKLIDFGSGALVQDSPFSDFEGTRQYSPPEWILRATYQGLPATVWSLGVLLYDMVCGDIPFEVDDQILLNKISFRGIPVSRECRDLILLCLQFQPKRRPNLEQILRHKWLCAGSSRYLDGTVGGVGAGVVSMSGMGVGGAMGVAVGAVMGAASEDTDDSEVTEEELNGLVDGLANGIDGLGTFGIDSRGVQTSGGSNGEDHLDVEDVDDDQQEIVSGLRMVTRPLF</sequence>
<evidence type="ECO:0000313" key="17">
    <source>
        <dbReference type="EMBL" id="LAC21653.1"/>
    </source>
</evidence>
<evidence type="ECO:0000256" key="5">
    <source>
        <dbReference type="ARBA" id="ARBA00022679"/>
    </source>
</evidence>
<evidence type="ECO:0000313" key="16">
    <source>
        <dbReference type="EMBL" id="LAB68598.1"/>
    </source>
</evidence>
<evidence type="ECO:0000256" key="4">
    <source>
        <dbReference type="ARBA" id="ARBA00022527"/>
    </source>
</evidence>
<dbReference type="InterPro" id="IPR000719">
    <property type="entry name" value="Prot_kinase_dom"/>
</dbReference>
<dbReference type="GO" id="GO:0005524">
    <property type="term" value="F:ATP binding"/>
    <property type="evidence" value="ECO:0007669"/>
    <property type="project" value="UniProtKB-UniRule"/>
</dbReference>
<evidence type="ECO:0000256" key="8">
    <source>
        <dbReference type="ARBA" id="ARBA00022840"/>
    </source>
</evidence>
<dbReference type="EMBL" id="IACT01002369">
    <property type="protein sequence ID" value="LAC21653.1"/>
    <property type="molecule type" value="mRNA"/>
</dbReference>
<evidence type="ECO:0000256" key="10">
    <source>
        <dbReference type="ARBA" id="ARBA00047899"/>
    </source>
</evidence>
<dbReference type="AlphaFoldDB" id="A0A2P2I3J6"/>
<dbReference type="Gene3D" id="3.30.200.20">
    <property type="entry name" value="Phosphorylase Kinase, domain 1"/>
    <property type="match status" value="1"/>
</dbReference>
<dbReference type="PROSITE" id="PS00107">
    <property type="entry name" value="PROTEIN_KINASE_ATP"/>
    <property type="match status" value="1"/>
</dbReference>
<dbReference type="PROSITE" id="PS00108">
    <property type="entry name" value="PROTEIN_KINASE_ST"/>
    <property type="match status" value="1"/>
</dbReference>
<protein>
    <recommendedName>
        <fullName evidence="3">Serine/threonine-protein kinase 1</fullName>
        <ecNumber evidence="2">2.7.11.1</ecNumber>
    </recommendedName>
</protein>
<feature type="binding site" evidence="12">
    <location>
        <position position="51"/>
    </location>
    <ligand>
        <name>ATP</name>
        <dbReference type="ChEBI" id="CHEBI:30616"/>
    </ligand>
</feature>
<proteinExistence type="evidence at transcript level"/>
<dbReference type="GO" id="GO:0005737">
    <property type="term" value="C:cytoplasm"/>
    <property type="evidence" value="ECO:0007669"/>
    <property type="project" value="TreeGrafter"/>
</dbReference>
<evidence type="ECO:0000256" key="9">
    <source>
        <dbReference type="ARBA" id="ARBA00023200"/>
    </source>
</evidence>
<comment type="catalytic activity">
    <reaction evidence="11">
        <text>L-seryl-[protein] + ATP = O-phospho-L-seryl-[protein] + ADP + H(+)</text>
        <dbReference type="Rhea" id="RHEA:17989"/>
        <dbReference type="Rhea" id="RHEA-COMP:9863"/>
        <dbReference type="Rhea" id="RHEA-COMP:11604"/>
        <dbReference type="ChEBI" id="CHEBI:15378"/>
        <dbReference type="ChEBI" id="CHEBI:29999"/>
        <dbReference type="ChEBI" id="CHEBI:30616"/>
        <dbReference type="ChEBI" id="CHEBI:83421"/>
        <dbReference type="ChEBI" id="CHEBI:456216"/>
        <dbReference type="EC" id="2.7.11.1"/>
    </reaction>
</comment>
<evidence type="ECO:0000256" key="11">
    <source>
        <dbReference type="ARBA" id="ARBA00048679"/>
    </source>
</evidence>
<keyword evidence="7 16" id="KW-0418">Kinase</keyword>
<evidence type="ECO:0000256" key="6">
    <source>
        <dbReference type="ARBA" id="ARBA00022741"/>
    </source>
</evidence>
<dbReference type="Pfam" id="PF00069">
    <property type="entry name" value="Pkinase"/>
    <property type="match status" value="1"/>
</dbReference>
<feature type="domain" description="Protein kinase" evidence="15">
    <location>
        <begin position="22"/>
        <end position="276"/>
    </location>
</feature>
<evidence type="ECO:0000256" key="1">
    <source>
        <dbReference type="ARBA" id="ARBA00004192"/>
    </source>
</evidence>
<dbReference type="InterPro" id="IPR011009">
    <property type="entry name" value="Kinase-like_dom_sf"/>
</dbReference>
<keyword evidence="8 12" id="KW-0067">ATP-binding</keyword>
<reference evidence="17" key="1">
    <citation type="submission" date="2017-11" db="EMBL/GenBank/DDBJ databases">
        <title>The sensing device of the deep-sea amphipod.</title>
        <authorList>
            <person name="Kobayashi H."/>
            <person name="Nagahama T."/>
            <person name="Arai W."/>
            <person name="Sasagawa Y."/>
            <person name="Umeda M."/>
            <person name="Hayashi T."/>
            <person name="Nikaido I."/>
            <person name="Watanabe H."/>
            <person name="Oguri K."/>
            <person name="Kitazato H."/>
            <person name="Fujioka K."/>
            <person name="Kido Y."/>
            <person name="Takami H."/>
        </authorList>
    </citation>
    <scope>NUCLEOTIDE SEQUENCE</scope>
    <source>
        <tissue evidence="17">Whole body</tissue>
    </source>
</reference>
<dbReference type="EMBL" id="IACF01002966">
    <property type="protein sequence ID" value="LAB68598.1"/>
    <property type="molecule type" value="mRNA"/>
</dbReference>
<dbReference type="InterPro" id="IPR008271">
    <property type="entry name" value="Ser/Thr_kinase_AS"/>
</dbReference>
<dbReference type="SUPFAM" id="SSF56112">
    <property type="entry name" value="Protein kinase-like (PK-like)"/>
    <property type="match status" value="1"/>
</dbReference>
<organism evidence="16">
    <name type="scientific">Hirondellea gigas</name>
    <dbReference type="NCBI Taxonomy" id="1518452"/>
    <lineage>
        <taxon>Eukaryota</taxon>
        <taxon>Metazoa</taxon>
        <taxon>Ecdysozoa</taxon>
        <taxon>Arthropoda</taxon>
        <taxon>Crustacea</taxon>
        <taxon>Multicrustacea</taxon>
        <taxon>Malacostraca</taxon>
        <taxon>Eumalacostraca</taxon>
        <taxon>Peracarida</taxon>
        <taxon>Amphipoda</taxon>
        <taxon>Amphilochidea</taxon>
        <taxon>Lysianassida</taxon>
        <taxon>Lysianassidira</taxon>
        <taxon>Lysianassoidea</taxon>
        <taxon>Lysianassidae</taxon>
        <taxon>Hirondellea</taxon>
    </lineage>
</organism>
<accession>A0A2P2I3J6</accession>
<comment type="catalytic activity">
    <reaction evidence="10">
        <text>L-threonyl-[protein] + ATP = O-phospho-L-threonyl-[protein] + ADP + H(+)</text>
        <dbReference type="Rhea" id="RHEA:46608"/>
        <dbReference type="Rhea" id="RHEA-COMP:11060"/>
        <dbReference type="Rhea" id="RHEA-COMP:11605"/>
        <dbReference type="ChEBI" id="CHEBI:15378"/>
        <dbReference type="ChEBI" id="CHEBI:30013"/>
        <dbReference type="ChEBI" id="CHEBI:30616"/>
        <dbReference type="ChEBI" id="CHEBI:61977"/>
        <dbReference type="ChEBI" id="CHEBI:456216"/>
        <dbReference type="EC" id="2.7.11.1"/>
    </reaction>
</comment>
<dbReference type="InterPro" id="IPR051138">
    <property type="entry name" value="PIM_Ser/Thr_kinase"/>
</dbReference>
<reference evidence="16" key="2">
    <citation type="journal article" date="2018" name="Biosci. Biotechnol. Biochem.">
        <title>Polysaccharide hydrolase of the hadal zone amphipods Hirondellea gigas.</title>
        <authorList>
            <person name="Kobayashi H."/>
            <person name="Nagahama T."/>
            <person name="Arai W."/>
            <person name="Sasagawa Y."/>
            <person name="Umeda M."/>
            <person name="Hayashi T."/>
            <person name="Nikaido I."/>
            <person name="Watanabe H."/>
            <person name="Oguri K."/>
            <person name="Kitazato H."/>
            <person name="Fujioka K."/>
            <person name="Kido Y."/>
            <person name="Takami H."/>
        </authorList>
    </citation>
    <scope>NUCLEOTIDE SEQUENCE</scope>
    <source>
        <tissue evidence="16">Whole body</tissue>
    </source>
</reference>
<dbReference type="GO" id="GO:0004674">
    <property type="term" value="F:protein serine/threonine kinase activity"/>
    <property type="evidence" value="ECO:0007669"/>
    <property type="project" value="UniProtKB-KW"/>
</dbReference>
<dbReference type="SMART" id="SM00220">
    <property type="entry name" value="S_TKc"/>
    <property type="match status" value="1"/>
</dbReference>
<evidence type="ECO:0000256" key="7">
    <source>
        <dbReference type="ARBA" id="ARBA00022777"/>
    </source>
</evidence>
<dbReference type="InterPro" id="IPR017441">
    <property type="entry name" value="Protein_kinase_ATP_BS"/>
</dbReference>
<dbReference type="FunFam" id="1.10.510.10:FF:000571">
    <property type="entry name" value="Maternal embryonic leucine zipper kinase"/>
    <property type="match status" value="1"/>
</dbReference>
<evidence type="ECO:0000256" key="2">
    <source>
        <dbReference type="ARBA" id="ARBA00012513"/>
    </source>
</evidence>
<evidence type="ECO:0000256" key="13">
    <source>
        <dbReference type="RuleBase" id="RU000304"/>
    </source>
</evidence>
<feature type="region of interest" description="Disordered" evidence="14">
    <location>
        <begin position="354"/>
        <end position="373"/>
    </location>
</feature>
<evidence type="ECO:0000259" key="15">
    <source>
        <dbReference type="PROSITE" id="PS50011"/>
    </source>
</evidence>
<keyword evidence="5" id="KW-0808">Transferase</keyword>
<dbReference type="PROSITE" id="PS50011">
    <property type="entry name" value="PROTEIN_KINASE_DOM"/>
    <property type="match status" value="1"/>
</dbReference>
<dbReference type="EC" id="2.7.11.1" evidence="2"/>
<dbReference type="Gene3D" id="1.10.510.10">
    <property type="entry name" value="Transferase(Phosphotransferase) domain 1"/>
    <property type="match status" value="1"/>
</dbReference>
<name>A0A2P2I3J6_9CRUS</name>
<dbReference type="GO" id="GO:0030430">
    <property type="term" value="C:host cell cytoplasm"/>
    <property type="evidence" value="ECO:0007669"/>
    <property type="project" value="UniProtKB-SubCell"/>
</dbReference>